<keyword evidence="1" id="KW-0863">Zinc-finger</keyword>
<keyword evidence="1" id="KW-0862">Zinc</keyword>
<dbReference type="SUPFAM" id="SSF57667">
    <property type="entry name" value="beta-beta-alpha zinc fingers"/>
    <property type="match status" value="1"/>
</dbReference>
<evidence type="ECO:0000256" key="1">
    <source>
        <dbReference type="PROSITE-ProRule" id="PRU00042"/>
    </source>
</evidence>
<dbReference type="GO" id="GO:0008270">
    <property type="term" value="F:zinc ion binding"/>
    <property type="evidence" value="ECO:0007669"/>
    <property type="project" value="UniProtKB-KW"/>
</dbReference>
<dbReference type="PROSITE" id="PS50157">
    <property type="entry name" value="ZINC_FINGER_C2H2_2"/>
    <property type="match status" value="2"/>
</dbReference>
<feature type="domain" description="C2H2-type" evidence="2">
    <location>
        <begin position="413"/>
        <end position="435"/>
    </location>
</feature>
<protein>
    <recommendedName>
        <fullName evidence="2">C2H2-type domain-containing protein</fullName>
    </recommendedName>
</protein>
<evidence type="ECO:0000313" key="3">
    <source>
        <dbReference type="EMBL" id="JAS36700.1"/>
    </source>
</evidence>
<dbReference type="Gene3D" id="3.30.160.60">
    <property type="entry name" value="Classic Zinc Finger"/>
    <property type="match status" value="2"/>
</dbReference>
<proteinExistence type="predicted"/>
<gene>
    <name evidence="3" type="ORF">g.1161</name>
</gene>
<feature type="domain" description="C2H2-type" evidence="2">
    <location>
        <begin position="381"/>
        <end position="409"/>
    </location>
</feature>
<accession>A0A1B6EFP1</accession>
<organism evidence="3">
    <name type="scientific">Clastoptera arizonana</name>
    <name type="common">Arizona spittle bug</name>
    <dbReference type="NCBI Taxonomy" id="38151"/>
    <lineage>
        <taxon>Eukaryota</taxon>
        <taxon>Metazoa</taxon>
        <taxon>Ecdysozoa</taxon>
        <taxon>Arthropoda</taxon>
        <taxon>Hexapoda</taxon>
        <taxon>Insecta</taxon>
        <taxon>Pterygota</taxon>
        <taxon>Neoptera</taxon>
        <taxon>Paraneoptera</taxon>
        <taxon>Hemiptera</taxon>
        <taxon>Auchenorrhyncha</taxon>
        <taxon>Cercopoidea</taxon>
        <taxon>Clastopteridae</taxon>
        <taxon>Clastoptera</taxon>
    </lineage>
</organism>
<reference evidence="3" key="1">
    <citation type="submission" date="2015-12" db="EMBL/GenBank/DDBJ databases">
        <title>De novo transcriptome assembly of four potential Pierce s Disease insect vectors from Arizona vineyards.</title>
        <authorList>
            <person name="Tassone E.E."/>
        </authorList>
    </citation>
    <scope>NUCLEOTIDE SEQUENCE</scope>
</reference>
<sequence>MDDSADVFANSSNETVTENLNYAEFLEEVGNPQRLKFIDDSSKFTESVYTSSPLLLSPSVIREPCNSTDVSIIANHFMSEACNIPFCLYCPFCPSDFGFEFLLKEHIQKSHPQELKNIVRCKDREISFYSCVFCHAKFYVKELLPKHIVKKHPQSVADMCTRKRNDSHAQCYFCPQKFLDKHIKRLAVHIEKKHYNDFKDRIFENHHNIMMTPNDLKSFDFETKDLSMTSVIRRGLVKLSTIDGKIKPILKRNSKYSSENKSAVLKKESSYSNNTFNNSFQTIKTRNNARRKLRFDLPESPENARANAYSITKNVHLKTFEKKKKSNWFSLFKNRKNKQITDKQKSPIKFESPKKNVSTTPVFSTIGFKNEGVEQLAVMQFKCGLCFEGFDNNAHLLEHLRRRHRGIKLQAQYRCGECHAKFYRNSFLVRHCWYHHTPLCLKSKSNKEQ</sequence>
<dbReference type="InterPro" id="IPR013087">
    <property type="entry name" value="Znf_C2H2_type"/>
</dbReference>
<keyword evidence="1" id="KW-0479">Metal-binding</keyword>
<dbReference type="InterPro" id="IPR036236">
    <property type="entry name" value="Znf_C2H2_sf"/>
</dbReference>
<dbReference type="EMBL" id="GEDC01000598">
    <property type="protein sequence ID" value="JAS36700.1"/>
    <property type="molecule type" value="Transcribed_RNA"/>
</dbReference>
<evidence type="ECO:0000259" key="2">
    <source>
        <dbReference type="PROSITE" id="PS50157"/>
    </source>
</evidence>
<name>A0A1B6EFP1_9HEMI</name>
<dbReference type="AlphaFoldDB" id="A0A1B6EFP1"/>
<dbReference type="PROSITE" id="PS00028">
    <property type="entry name" value="ZINC_FINGER_C2H2_1"/>
    <property type="match status" value="3"/>
</dbReference>
<dbReference type="SMART" id="SM00355">
    <property type="entry name" value="ZnF_C2H2"/>
    <property type="match status" value="5"/>
</dbReference>